<protein>
    <recommendedName>
        <fullName evidence="4">SGNH/GDSL hydrolase family protein</fullName>
    </recommendedName>
</protein>
<feature type="transmembrane region" description="Helical" evidence="1">
    <location>
        <begin position="6"/>
        <end position="31"/>
    </location>
</feature>
<keyword evidence="1" id="KW-0472">Membrane</keyword>
<organism evidence="2 3">
    <name type="scientific">Flavobacterium johnsoniae</name>
    <name type="common">Cytophaga johnsonae</name>
    <dbReference type="NCBI Taxonomy" id="986"/>
    <lineage>
        <taxon>Bacteria</taxon>
        <taxon>Pseudomonadati</taxon>
        <taxon>Bacteroidota</taxon>
        <taxon>Flavobacteriia</taxon>
        <taxon>Flavobacteriales</taxon>
        <taxon>Flavobacteriaceae</taxon>
        <taxon>Flavobacterium</taxon>
    </lineage>
</organism>
<evidence type="ECO:0000313" key="2">
    <source>
        <dbReference type="EMBL" id="SHG58718.1"/>
    </source>
</evidence>
<keyword evidence="1" id="KW-1133">Transmembrane helix</keyword>
<dbReference type="EMBL" id="FQWH01000003">
    <property type="protein sequence ID" value="SHG58718.1"/>
    <property type="molecule type" value="Genomic_DNA"/>
</dbReference>
<dbReference type="RefSeq" id="WP_073409003.1">
    <property type="nucleotide sequence ID" value="NZ_FQWH01000003.1"/>
</dbReference>
<evidence type="ECO:0000256" key="1">
    <source>
        <dbReference type="SAM" id="Phobius"/>
    </source>
</evidence>
<reference evidence="2 3" key="1">
    <citation type="submission" date="2016-11" db="EMBL/GenBank/DDBJ databases">
        <authorList>
            <person name="Jaros S."/>
            <person name="Januszkiewicz K."/>
            <person name="Wedrychowicz H."/>
        </authorList>
    </citation>
    <scope>NUCLEOTIDE SEQUENCE [LARGE SCALE GENOMIC DNA]</scope>
    <source>
        <strain evidence="2 3">DSM 6792</strain>
    </source>
</reference>
<accession>A0A1M5L0Z4</accession>
<name>A0A1M5L0Z4_FLAJO</name>
<sequence>MKQFLIYTVKIILLIVLAAVVLDGLYTMVFLHSKNRGKIETVVNSEAQKYDVVILGSSRANNHFVAPMFEEKVLKTFNYGMSGSHLFEASLMLKLMLERKYQIKNVILEADLNLSHEREAEGIAAYFLPYIHNSETIKNHFSSLENFNKLYYIPFYRYVKFDSRIGVRETFFTLVGKRTNSLDNSGYYPLEKHKNGNMKNDIVNLNPLPHHKYYEEIKSLCKANNINFIAVMTPMCENVKGMNYFEKVKKAYPEIYNYENVVVENKYFSSCGHMTNEGARIFTTRILKDFFNK</sequence>
<keyword evidence="1" id="KW-0812">Transmembrane</keyword>
<gene>
    <name evidence="2" type="ORF">SAMN05444388_103290</name>
</gene>
<dbReference type="AlphaFoldDB" id="A0A1M5L0Z4"/>
<dbReference type="Proteomes" id="UP000184112">
    <property type="component" value="Unassembled WGS sequence"/>
</dbReference>
<evidence type="ECO:0000313" key="3">
    <source>
        <dbReference type="Proteomes" id="UP000184112"/>
    </source>
</evidence>
<evidence type="ECO:0008006" key="4">
    <source>
        <dbReference type="Google" id="ProtNLM"/>
    </source>
</evidence>
<proteinExistence type="predicted"/>